<keyword evidence="2 3" id="KW-0378">Hydrolase</keyword>
<reference evidence="5" key="1">
    <citation type="journal article" date="2021" name="Nat. Commun.">
        <title>Genetic determinants of endophytism in the Arabidopsis root mycobiome.</title>
        <authorList>
            <person name="Mesny F."/>
            <person name="Miyauchi S."/>
            <person name="Thiergart T."/>
            <person name="Pickel B."/>
            <person name="Atanasova L."/>
            <person name="Karlsson M."/>
            <person name="Huettel B."/>
            <person name="Barry K.W."/>
            <person name="Haridas S."/>
            <person name="Chen C."/>
            <person name="Bauer D."/>
            <person name="Andreopoulos W."/>
            <person name="Pangilinan J."/>
            <person name="LaButti K."/>
            <person name="Riley R."/>
            <person name="Lipzen A."/>
            <person name="Clum A."/>
            <person name="Drula E."/>
            <person name="Henrissat B."/>
            <person name="Kohler A."/>
            <person name="Grigoriev I.V."/>
            <person name="Martin F.M."/>
            <person name="Hacquard S."/>
        </authorList>
    </citation>
    <scope>NUCLEOTIDE SEQUENCE</scope>
    <source>
        <strain evidence="5">MPI-CAGE-CH-0235</strain>
    </source>
</reference>
<dbReference type="InterPro" id="IPR050309">
    <property type="entry name" value="Type-B_Carboxylest/Lipase"/>
</dbReference>
<sequence>MAGIAWALWAILGTQVAVAKALSEERGSLTILMQNDLENNPPPGSGAILIEQAKTYHAAVEACGQLSESLWSNANNISYASLKASLAYQVYQGNHAADAKFWIERETDGCECRAVGADGSLHYVKCSIPLPVLCSQSAPVSNASFEDTSPRYQITQQVGDSQMTGYRDFFAWKFRGIRYAPTPKRFEYSTTLRNASGPISALKAGADCLQPNSIDSSDDCLFLNIWTPYLPSKMPSKTALKPVLFYIYGGNFVDGSGKNPYLDMTNMASRGDVVAVSINHRAGNFGMMVFNDGVHTGNLALNDQISALTWVAENIAAFGGDPDRVTIAGESSGAVSVRHLMSSPKAQGLYAGALLQSDGNGGLLQPFGILWSMEQSYNFFTKTVLNLVGCQDAEDEVACLRSVPGQQLANLDLDTAISKYLVLDGKFLVTPTFPLDGSGPRYAKDIPLLAGVTRDEAGLFSFLHQIPWPAINFDYWKIILNENQAFFRVDPNAILNNLPLFGISPESTGEELYNATVSILTLNMYTCLDRAQTYSGAKNHVFEKVYFFNFHRTYSPPPNNTPYCSAPPTAEHPFGDPTAEYYRCHGGSQVTMFGNYKRVGLPDRDGLDQDFSQLIVDYFSSFVRTGDPNMDDAYLIARGYDSTLVQLHEVGKWDKVNPEKPEWMILEWDGFMAPFGDSEKCSVLGQPLNYWEEPMP</sequence>
<evidence type="ECO:0000313" key="5">
    <source>
        <dbReference type="EMBL" id="KAH7322392.1"/>
    </source>
</evidence>
<accession>A0A8K0STQ9</accession>
<dbReference type="InterPro" id="IPR019819">
    <property type="entry name" value="Carboxylesterase_B_CS"/>
</dbReference>
<dbReference type="SUPFAM" id="SSF53474">
    <property type="entry name" value="alpha/beta-Hydrolases"/>
    <property type="match status" value="1"/>
</dbReference>
<dbReference type="InterPro" id="IPR029058">
    <property type="entry name" value="AB_hydrolase_fold"/>
</dbReference>
<keyword evidence="3" id="KW-0732">Signal</keyword>
<organism evidence="5 6">
    <name type="scientific">Stachybotrys elegans</name>
    <dbReference type="NCBI Taxonomy" id="80388"/>
    <lineage>
        <taxon>Eukaryota</taxon>
        <taxon>Fungi</taxon>
        <taxon>Dikarya</taxon>
        <taxon>Ascomycota</taxon>
        <taxon>Pezizomycotina</taxon>
        <taxon>Sordariomycetes</taxon>
        <taxon>Hypocreomycetidae</taxon>
        <taxon>Hypocreales</taxon>
        <taxon>Stachybotryaceae</taxon>
        <taxon>Stachybotrys</taxon>
    </lineage>
</organism>
<dbReference type="InterPro" id="IPR002018">
    <property type="entry name" value="CarbesteraseB"/>
</dbReference>
<dbReference type="PROSITE" id="PS00941">
    <property type="entry name" value="CARBOXYLESTERASE_B_2"/>
    <property type="match status" value="1"/>
</dbReference>
<dbReference type="InterPro" id="IPR019826">
    <property type="entry name" value="Carboxylesterase_B_AS"/>
</dbReference>
<name>A0A8K0STQ9_9HYPO</name>
<feature type="domain" description="Carboxylesterase type B" evidence="4">
    <location>
        <begin position="172"/>
        <end position="667"/>
    </location>
</feature>
<dbReference type="GO" id="GO:0016787">
    <property type="term" value="F:hydrolase activity"/>
    <property type="evidence" value="ECO:0007669"/>
    <property type="project" value="UniProtKB-KW"/>
</dbReference>
<evidence type="ECO:0000259" key="4">
    <source>
        <dbReference type="Pfam" id="PF00135"/>
    </source>
</evidence>
<gene>
    <name evidence="5" type="ORF">B0I35DRAFT_350189</name>
</gene>
<dbReference type="EC" id="3.1.1.-" evidence="3"/>
<dbReference type="Gene3D" id="3.40.50.1820">
    <property type="entry name" value="alpha/beta hydrolase"/>
    <property type="match status" value="1"/>
</dbReference>
<dbReference type="AlphaFoldDB" id="A0A8K0STQ9"/>
<comment type="similarity">
    <text evidence="1 3">Belongs to the type-B carboxylesterase/lipase family.</text>
</comment>
<feature type="signal peptide" evidence="3">
    <location>
        <begin position="1"/>
        <end position="21"/>
    </location>
</feature>
<proteinExistence type="inferred from homology"/>
<dbReference type="PANTHER" id="PTHR11559">
    <property type="entry name" value="CARBOXYLESTERASE"/>
    <property type="match status" value="1"/>
</dbReference>
<evidence type="ECO:0000256" key="2">
    <source>
        <dbReference type="ARBA" id="ARBA00022801"/>
    </source>
</evidence>
<evidence type="ECO:0000313" key="6">
    <source>
        <dbReference type="Proteomes" id="UP000813444"/>
    </source>
</evidence>
<dbReference type="PROSITE" id="PS00122">
    <property type="entry name" value="CARBOXYLESTERASE_B_1"/>
    <property type="match status" value="1"/>
</dbReference>
<evidence type="ECO:0000256" key="1">
    <source>
        <dbReference type="ARBA" id="ARBA00005964"/>
    </source>
</evidence>
<dbReference type="Proteomes" id="UP000813444">
    <property type="component" value="Unassembled WGS sequence"/>
</dbReference>
<evidence type="ECO:0000256" key="3">
    <source>
        <dbReference type="RuleBase" id="RU361235"/>
    </source>
</evidence>
<dbReference type="Pfam" id="PF00135">
    <property type="entry name" value="COesterase"/>
    <property type="match status" value="1"/>
</dbReference>
<protein>
    <recommendedName>
        <fullName evidence="3">Carboxylic ester hydrolase</fullName>
        <ecNumber evidence="3">3.1.1.-</ecNumber>
    </recommendedName>
</protein>
<dbReference type="EMBL" id="JAGPNK010000004">
    <property type="protein sequence ID" value="KAH7322392.1"/>
    <property type="molecule type" value="Genomic_DNA"/>
</dbReference>
<keyword evidence="6" id="KW-1185">Reference proteome</keyword>
<feature type="chain" id="PRO_5035489757" description="Carboxylic ester hydrolase" evidence="3">
    <location>
        <begin position="22"/>
        <end position="696"/>
    </location>
</feature>
<comment type="caution">
    <text evidence="5">The sequence shown here is derived from an EMBL/GenBank/DDBJ whole genome shotgun (WGS) entry which is preliminary data.</text>
</comment>
<dbReference type="OrthoDB" id="408631at2759"/>